<keyword evidence="4 8" id="KW-0812">Transmembrane</keyword>
<comment type="subcellular location">
    <subcellularLocation>
        <location evidence="1">Cell membrane</location>
        <topology evidence="1">Multi-pass membrane protein</topology>
    </subcellularLocation>
</comment>
<dbReference type="OrthoDB" id="3473300at2"/>
<protein>
    <submittedName>
        <fullName evidence="9">Rod shape-determining protein MreD</fullName>
    </submittedName>
</protein>
<feature type="transmembrane region" description="Helical" evidence="8">
    <location>
        <begin position="101"/>
        <end position="125"/>
    </location>
</feature>
<sequence length="171" mass="17946">MTAMRSAALTVLVCFAIVAQTVIFRFISVDGVVPNLALILVVVAAIARGSQFAAVLGFGAGLLLDLAPPADHIAGRWALALVIVGYLAGRVRQDARTSPMMAVVLVGAASFIGTSLFALSGAVLGDGTWAIDETIRVIVISVLWDLMLAPFLVPLLLWLLDRVRPARLALG</sequence>
<dbReference type="Pfam" id="PF04093">
    <property type="entry name" value="MreD"/>
    <property type="match status" value="1"/>
</dbReference>
<comment type="caution">
    <text evidence="9">The sequence shown here is derived from an EMBL/GenBank/DDBJ whole genome shotgun (WGS) entry which is preliminary data.</text>
</comment>
<dbReference type="AlphaFoldDB" id="A0A3N0DTT3"/>
<feature type="transmembrane region" description="Helical" evidence="8">
    <location>
        <begin position="36"/>
        <end position="61"/>
    </location>
</feature>
<evidence type="ECO:0000313" key="9">
    <source>
        <dbReference type="EMBL" id="RNL78803.1"/>
    </source>
</evidence>
<proteinExistence type="inferred from homology"/>
<keyword evidence="7 8" id="KW-0472">Membrane</keyword>
<evidence type="ECO:0000256" key="8">
    <source>
        <dbReference type="SAM" id="Phobius"/>
    </source>
</evidence>
<dbReference type="GO" id="GO:0005886">
    <property type="term" value="C:plasma membrane"/>
    <property type="evidence" value="ECO:0007669"/>
    <property type="project" value="UniProtKB-SubCell"/>
</dbReference>
<dbReference type="InterPro" id="IPR007227">
    <property type="entry name" value="Cell_shape_determining_MreD"/>
</dbReference>
<dbReference type="GO" id="GO:0008360">
    <property type="term" value="P:regulation of cell shape"/>
    <property type="evidence" value="ECO:0007669"/>
    <property type="project" value="UniProtKB-KW"/>
</dbReference>
<accession>A0A3N0DTT3</accession>
<dbReference type="NCBIfam" id="TIGR03426">
    <property type="entry name" value="shape_MreD"/>
    <property type="match status" value="1"/>
</dbReference>
<name>A0A3N0DTT3_9ACTN</name>
<keyword evidence="10" id="KW-1185">Reference proteome</keyword>
<evidence type="ECO:0000256" key="2">
    <source>
        <dbReference type="ARBA" id="ARBA00007776"/>
    </source>
</evidence>
<evidence type="ECO:0000313" key="10">
    <source>
        <dbReference type="Proteomes" id="UP000277094"/>
    </source>
</evidence>
<dbReference type="Proteomes" id="UP000277094">
    <property type="component" value="Unassembled WGS sequence"/>
</dbReference>
<comment type="similarity">
    <text evidence="2">Belongs to the MreD family.</text>
</comment>
<feature type="transmembrane region" description="Helical" evidence="8">
    <location>
        <begin position="137"/>
        <end position="160"/>
    </location>
</feature>
<evidence type="ECO:0000256" key="4">
    <source>
        <dbReference type="ARBA" id="ARBA00022692"/>
    </source>
</evidence>
<organism evidence="9 10">
    <name type="scientific">Nocardioides marmorisolisilvae</name>
    <dbReference type="NCBI Taxonomy" id="1542737"/>
    <lineage>
        <taxon>Bacteria</taxon>
        <taxon>Bacillati</taxon>
        <taxon>Actinomycetota</taxon>
        <taxon>Actinomycetes</taxon>
        <taxon>Propionibacteriales</taxon>
        <taxon>Nocardioidaceae</taxon>
        <taxon>Nocardioides</taxon>
    </lineage>
</organism>
<feature type="transmembrane region" description="Helical" evidence="8">
    <location>
        <begin position="6"/>
        <end position="24"/>
    </location>
</feature>
<evidence type="ECO:0000256" key="1">
    <source>
        <dbReference type="ARBA" id="ARBA00004651"/>
    </source>
</evidence>
<evidence type="ECO:0000256" key="7">
    <source>
        <dbReference type="ARBA" id="ARBA00023136"/>
    </source>
</evidence>
<evidence type="ECO:0000256" key="3">
    <source>
        <dbReference type="ARBA" id="ARBA00022475"/>
    </source>
</evidence>
<evidence type="ECO:0000256" key="6">
    <source>
        <dbReference type="ARBA" id="ARBA00022989"/>
    </source>
</evidence>
<keyword evidence="6 8" id="KW-1133">Transmembrane helix</keyword>
<evidence type="ECO:0000256" key="5">
    <source>
        <dbReference type="ARBA" id="ARBA00022960"/>
    </source>
</evidence>
<dbReference type="EMBL" id="RJSG01000002">
    <property type="protein sequence ID" value="RNL78803.1"/>
    <property type="molecule type" value="Genomic_DNA"/>
</dbReference>
<dbReference type="RefSeq" id="WP_123233305.1">
    <property type="nucleotide sequence ID" value="NZ_RJSG01000002.1"/>
</dbReference>
<feature type="transmembrane region" description="Helical" evidence="8">
    <location>
        <begin position="73"/>
        <end position="89"/>
    </location>
</feature>
<keyword evidence="3" id="KW-1003">Cell membrane</keyword>
<gene>
    <name evidence="9" type="primary">mreD</name>
    <name evidence="9" type="ORF">EFL95_06960</name>
</gene>
<keyword evidence="5" id="KW-0133">Cell shape</keyword>
<reference evidence="9 10" key="1">
    <citation type="submission" date="2018-11" db="EMBL/GenBank/DDBJ databases">
        <authorList>
            <person name="Li F."/>
        </authorList>
    </citation>
    <scope>NUCLEOTIDE SEQUENCE [LARGE SCALE GENOMIC DNA]</scope>
    <source>
        <strain evidence="9 10">KIS18-7</strain>
    </source>
</reference>